<dbReference type="GO" id="GO:0005886">
    <property type="term" value="C:plasma membrane"/>
    <property type="evidence" value="ECO:0007669"/>
    <property type="project" value="UniProtKB-SubCell"/>
</dbReference>
<keyword evidence="6 7" id="KW-0472">Membrane</keyword>
<evidence type="ECO:0000256" key="1">
    <source>
        <dbReference type="ARBA" id="ARBA00004651"/>
    </source>
</evidence>
<feature type="transmembrane region" description="Helical" evidence="7">
    <location>
        <begin position="138"/>
        <end position="163"/>
    </location>
</feature>
<feature type="domain" description="ABC transmembrane type-1" evidence="8">
    <location>
        <begin position="103"/>
        <end position="296"/>
    </location>
</feature>
<comment type="similarity">
    <text evidence="7">Belongs to the binding-protein-dependent transport system permease family.</text>
</comment>
<dbReference type="AlphaFoldDB" id="A0A9D1GUX7"/>
<sequence>MTTIDVEAAVESTRAARRPRRDLGGPVGTTSPMGRAVGLIGTIIAHAFLIFWGLIVLIPMIWAVANSFKSDIEILGSPWALPETLRFDNYARAWNTAQFGDFFLNTIVVTVVALLATLFLASLAAFTMAKFRFPGRGLIFGLLVASMTFPIVLALVPLFFIMISMNLLDSRLGLIMVYIGFGMPFSIFFLTAFFRSIPDEFMEAARVDGCSYWGCFFRVMLPLAKPGLISVGIFNFMSMWNQYILPLVLISDKSKYVLGLGVAKLSVDQGYRSDWGGLFAGMVIAMVPVLIVYCLFQRQVQSGLMAGGVKA</sequence>
<keyword evidence="4 7" id="KW-0812">Transmembrane</keyword>
<dbReference type="GO" id="GO:0055085">
    <property type="term" value="P:transmembrane transport"/>
    <property type="evidence" value="ECO:0007669"/>
    <property type="project" value="InterPro"/>
</dbReference>
<gene>
    <name evidence="9" type="ORF">IAA98_00130</name>
</gene>
<evidence type="ECO:0000313" key="10">
    <source>
        <dbReference type="Proteomes" id="UP000886842"/>
    </source>
</evidence>
<comment type="subcellular location">
    <subcellularLocation>
        <location evidence="1 7">Cell membrane</location>
        <topology evidence="1 7">Multi-pass membrane protein</topology>
    </subcellularLocation>
</comment>
<comment type="caution">
    <text evidence="9">The sequence shown here is derived from an EMBL/GenBank/DDBJ whole genome shotgun (WGS) entry which is preliminary data.</text>
</comment>
<proteinExistence type="inferred from homology"/>
<organism evidence="9 10">
    <name type="scientific">Candidatus Avipropionibacterium avicola</name>
    <dbReference type="NCBI Taxonomy" id="2840701"/>
    <lineage>
        <taxon>Bacteria</taxon>
        <taxon>Bacillati</taxon>
        <taxon>Actinomycetota</taxon>
        <taxon>Actinomycetes</taxon>
        <taxon>Propionibacteriales</taxon>
        <taxon>Propionibacteriaceae</taxon>
        <taxon>Propionibacteriaceae incertae sedis</taxon>
        <taxon>Candidatus Avipropionibacterium</taxon>
    </lineage>
</organism>
<dbReference type="PANTHER" id="PTHR43744:SF12">
    <property type="entry name" value="ABC TRANSPORTER PERMEASE PROTEIN MG189-RELATED"/>
    <property type="match status" value="1"/>
</dbReference>
<evidence type="ECO:0000313" key="9">
    <source>
        <dbReference type="EMBL" id="HIT73974.1"/>
    </source>
</evidence>
<dbReference type="EMBL" id="DVLP01000005">
    <property type="protein sequence ID" value="HIT73974.1"/>
    <property type="molecule type" value="Genomic_DNA"/>
</dbReference>
<evidence type="ECO:0000259" key="8">
    <source>
        <dbReference type="PROSITE" id="PS50928"/>
    </source>
</evidence>
<feature type="transmembrane region" description="Helical" evidence="7">
    <location>
        <begin position="102"/>
        <end position="126"/>
    </location>
</feature>
<dbReference type="InterPro" id="IPR000515">
    <property type="entry name" value="MetI-like"/>
</dbReference>
<dbReference type="Pfam" id="PF00528">
    <property type="entry name" value="BPD_transp_1"/>
    <property type="match status" value="1"/>
</dbReference>
<evidence type="ECO:0000256" key="7">
    <source>
        <dbReference type="RuleBase" id="RU363032"/>
    </source>
</evidence>
<keyword evidence="3" id="KW-1003">Cell membrane</keyword>
<keyword evidence="2 7" id="KW-0813">Transport</keyword>
<dbReference type="InterPro" id="IPR035906">
    <property type="entry name" value="MetI-like_sf"/>
</dbReference>
<dbReference type="SUPFAM" id="SSF161098">
    <property type="entry name" value="MetI-like"/>
    <property type="match status" value="1"/>
</dbReference>
<dbReference type="PROSITE" id="PS50928">
    <property type="entry name" value="ABC_TM1"/>
    <property type="match status" value="1"/>
</dbReference>
<dbReference type="CDD" id="cd06261">
    <property type="entry name" value="TM_PBP2"/>
    <property type="match status" value="1"/>
</dbReference>
<evidence type="ECO:0000256" key="3">
    <source>
        <dbReference type="ARBA" id="ARBA00022475"/>
    </source>
</evidence>
<reference evidence="9" key="1">
    <citation type="submission" date="2020-10" db="EMBL/GenBank/DDBJ databases">
        <authorList>
            <person name="Gilroy R."/>
        </authorList>
    </citation>
    <scope>NUCLEOTIDE SEQUENCE</scope>
    <source>
        <strain evidence="9">ChiGjej1B1-24693</strain>
    </source>
</reference>
<evidence type="ECO:0000256" key="5">
    <source>
        <dbReference type="ARBA" id="ARBA00022989"/>
    </source>
</evidence>
<feature type="transmembrane region" description="Helical" evidence="7">
    <location>
        <begin position="275"/>
        <end position="296"/>
    </location>
</feature>
<dbReference type="PANTHER" id="PTHR43744">
    <property type="entry name" value="ABC TRANSPORTER PERMEASE PROTEIN MG189-RELATED-RELATED"/>
    <property type="match status" value="1"/>
</dbReference>
<evidence type="ECO:0000256" key="4">
    <source>
        <dbReference type="ARBA" id="ARBA00022692"/>
    </source>
</evidence>
<dbReference type="Gene3D" id="1.10.3720.10">
    <property type="entry name" value="MetI-like"/>
    <property type="match status" value="1"/>
</dbReference>
<protein>
    <submittedName>
        <fullName evidence="9">Carbohydrate ABC transporter permease</fullName>
    </submittedName>
</protein>
<evidence type="ECO:0000256" key="6">
    <source>
        <dbReference type="ARBA" id="ARBA00023136"/>
    </source>
</evidence>
<evidence type="ECO:0000256" key="2">
    <source>
        <dbReference type="ARBA" id="ARBA00022448"/>
    </source>
</evidence>
<dbReference type="Proteomes" id="UP000886842">
    <property type="component" value="Unassembled WGS sequence"/>
</dbReference>
<feature type="transmembrane region" description="Helical" evidence="7">
    <location>
        <begin position="43"/>
        <end position="65"/>
    </location>
</feature>
<reference evidence="9" key="2">
    <citation type="journal article" date="2021" name="PeerJ">
        <title>Extensive microbial diversity within the chicken gut microbiome revealed by metagenomics and culture.</title>
        <authorList>
            <person name="Gilroy R."/>
            <person name="Ravi A."/>
            <person name="Getino M."/>
            <person name="Pursley I."/>
            <person name="Horton D.L."/>
            <person name="Alikhan N.F."/>
            <person name="Baker D."/>
            <person name="Gharbi K."/>
            <person name="Hall N."/>
            <person name="Watson M."/>
            <person name="Adriaenssens E.M."/>
            <person name="Foster-Nyarko E."/>
            <person name="Jarju S."/>
            <person name="Secka A."/>
            <person name="Antonio M."/>
            <person name="Oren A."/>
            <person name="Chaudhuri R.R."/>
            <person name="La Ragione R."/>
            <person name="Hildebrand F."/>
            <person name="Pallen M.J."/>
        </authorList>
    </citation>
    <scope>NUCLEOTIDE SEQUENCE</scope>
    <source>
        <strain evidence="9">ChiGjej1B1-24693</strain>
    </source>
</reference>
<accession>A0A9D1GUX7</accession>
<keyword evidence="5 7" id="KW-1133">Transmembrane helix</keyword>
<name>A0A9D1GUX7_9ACTN</name>
<feature type="transmembrane region" description="Helical" evidence="7">
    <location>
        <begin position="175"/>
        <end position="194"/>
    </location>
</feature>